<dbReference type="PRINTS" id="PR00807">
    <property type="entry name" value="AMBALLERGEN"/>
</dbReference>
<dbReference type="Gene3D" id="2.160.20.10">
    <property type="entry name" value="Single-stranded right-handed beta-helix, Pectin lyase-like"/>
    <property type="match status" value="1"/>
</dbReference>
<sequence length="159" mass="17050">MRHSVEDIVVALFVFTTVMYVSVSLCGAARQAPALDLASRLAGGRGRVVTSRVDEADLWPAFNVGSSNEQTEGRIRDYTRRSVLQSSCGSGNPIDDCWRCDPNWENNRQSLADCALGFGSKAIGGQGGQINIVTDNSDNDTVNPAPGTLRYGVTQAEPL</sequence>
<organism evidence="2 3">
    <name type="scientific">Sphagnum jensenii</name>
    <dbReference type="NCBI Taxonomy" id="128206"/>
    <lineage>
        <taxon>Eukaryota</taxon>
        <taxon>Viridiplantae</taxon>
        <taxon>Streptophyta</taxon>
        <taxon>Embryophyta</taxon>
        <taxon>Bryophyta</taxon>
        <taxon>Sphagnophytina</taxon>
        <taxon>Sphagnopsida</taxon>
        <taxon>Sphagnales</taxon>
        <taxon>Sphagnaceae</taxon>
        <taxon>Sphagnum</taxon>
    </lineage>
</organism>
<evidence type="ECO:0000256" key="1">
    <source>
        <dbReference type="ARBA" id="ARBA00022729"/>
    </source>
</evidence>
<dbReference type="PANTHER" id="PTHR31683:SF187">
    <property type="entry name" value="PECTATE LYASE 18-RELATED"/>
    <property type="match status" value="1"/>
</dbReference>
<dbReference type="Proteomes" id="UP001497522">
    <property type="component" value="Chromosome 7"/>
</dbReference>
<accession>A0ABP1BVT7</accession>
<dbReference type="SUPFAM" id="SSF51126">
    <property type="entry name" value="Pectin lyase-like"/>
    <property type="match status" value="1"/>
</dbReference>
<keyword evidence="1" id="KW-0732">Signal</keyword>
<reference evidence="2" key="1">
    <citation type="submission" date="2024-03" db="EMBL/GenBank/DDBJ databases">
        <authorList>
            <consortium name="ELIXIR-Norway"/>
            <consortium name="Elixir Norway"/>
        </authorList>
    </citation>
    <scope>NUCLEOTIDE SEQUENCE</scope>
</reference>
<dbReference type="InterPro" id="IPR012334">
    <property type="entry name" value="Pectin_lyas_fold"/>
</dbReference>
<keyword evidence="3" id="KW-1185">Reference proteome</keyword>
<dbReference type="InterPro" id="IPR018082">
    <property type="entry name" value="AmbAllergen"/>
</dbReference>
<evidence type="ECO:0008006" key="4">
    <source>
        <dbReference type="Google" id="ProtNLM"/>
    </source>
</evidence>
<name>A0ABP1BVT7_9BRYO</name>
<protein>
    <recommendedName>
        <fullName evidence="4">Pectate lyase</fullName>
    </recommendedName>
</protein>
<proteinExistence type="predicted"/>
<dbReference type="EMBL" id="OZ023708">
    <property type="protein sequence ID" value="CAK9880523.1"/>
    <property type="molecule type" value="Genomic_DNA"/>
</dbReference>
<gene>
    <name evidence="2" type="ORF">CSSPJE1EN2_LOCUS21922</name>
</gene>
<evidence type="ECO:0000313" key="2">
    <source>
        <dbReference type="EMBL" id="CAK9880523.1"/>
    </source>
</evidence>
<dbReference type="InterPro" id="IPR045032">
    <property type="entry name" value="PEL"/>
</dbReference>
<dbReference type="PANTHER" id="PTHR31683">
    <property type="entry name" value="PECTATE LYASE 18-RELATED"/>
    <property type="match status" value="1"/>
</dbReference>
<dbReference type="InterPro" id="IPR011050">
    <property type="entry name" value="Pectin_lyase_fold/virulence"/>
</dbReference>
<evidence type="ECO:0000313" key="3">
    <source>
        <dbReference type="Proteomes" id="UP001497522"/>
    </source>
</evidence>